<name>A0A1Q9C5G1_SYMMI</name>
<dbReference type="SUPFAM" id="SSF117281">
    <property type="entry name" value="Kelch motif"/>
    <property type="match status" value="1"/>
</dbReference>
<evidence type="ECO:0000256" key="6">
    <source>
        <dbReference type="ARBA" id="ARBA00023136"/>
    </source>
</evidence>
<keyword evidence="5" id="KW-1133">Transmembrane helix</keyword>
<keyword evidence="7" id="KW-0808">Transferase</keyword>
<dbReference type="EMBL" id="LSRX01001654">
    <property type="protein sequence ID" value="OLP78164.1"/>
    <property type="molecule type" value="Genomic_DNA"/>
</dbReference>
<dbReference type="Pfam" id="PF24681">
    <property type="entry name" value="Kelch_KLHDC2_KLHL20_DRC7"/>
    <property type="match status" value="1"/>
</dbReference>
<evidence type="ECO:0000256" key="3">
    <source>
        <dbReference type="ARBA" id="ARBA00022692"/>
    </source>
</evidence>
<keyword evidence="7" id="KW-0418">Kinase</keyword>
<evidence type="ECO:0000256" key="5">
    <source>
        <dbReference type="ARBA" id="ARBA00022989"/>
    </source>
</evidence>
<dbReference type="GO" id="GO:0016301">
    <property type="term" value="F:kinase activity"/>
    <property type="evidence" value="ECO:0007669"/>
    <property type="project" value="UniProtKB-KW"/>
</dbReference>
<evidence type="ECO:0000256" key="2">
    <source>
        <dbReference type="ARBA" id="ARBA00022441"/>
    </source>
</evidence>
<organism evidence="7 8">
    <name type="scientific">Symbiodinium microadriaticum</name>
    <name type="common">Dinoflagellate</name>
    <name type="synonym">Zooxanthella microadriatica</name>
    <dbReference type="NCBI Taxonomy" id="2951"/>
    <lineage>
        <taxon>Eukaryota</taxon>
        <taxon>Sar</taxon>
        <taxon>Alveolata</taxon>
        <taxon>Dinophyceae</taxon>
        <taxon>Suessiales</taxon>
        <taxon>Symbiodiniaceae</taxon>
        <taxon>Symbiodinium</taxon>
    </lineage>
</organism>
<sequence length="468" mass="50849">MPGALAYAEAQRPKVGGWVGSKSSEPPMHPPGRGRDPELLNDLWYFELEAGWTLIDSGSGPPAREEHASAVDTWSRFWIFGGYGGTSSGRLRDLWFFDPEERKWTLASSSSSGPSARSEHTLMDDALGHLWVFGGNDGSKRLDDLWYWDLQASDWVQVQAVTDGGPDAREAFASGMSPFGGWVFGGSRDDHGYWNDLYYLGVKGHMPLSTTVTETRSRTLTSTVSTITTSRPKLQVVEKSPVEIGPDASVRQQEAAEAAQMEDERQQDAVATVLQELDLEKLEEVGGFTVDEGSVTVAAISPRANVSSFRFRAASSGQDFMPAVEIPLSLVAGVSTEPLMLAVNVMNQGGADKLQMADKQPRSTRPLVLSMFNAEGMPLVAASLPEPLQLTLAPDASNDTTCVFWNETLQRWSTEGVTRVQGRGRELVCETTHLSIFAGIEGFLTEVVLSFQCNNALLLFSRSGGSTG</sequence>
<dbReference type="GO" id="GO:0016020">
    <property type="term" value="C:membrane"/>
    <property type="evidence" value="ECO:0007669"/>
    <property type="project" value="UniProtKB-SubCell"/>
</dbReference>
<dbReference type="SMART" id="SM00303">
    <property type="entry name" value="GPS"/>
    <property type="match status" value="1"/>
</dbReference>
<proteinExistence type="predicted"/>
<dbReference type="Pfam" id="PF01825">
    <property type="entry name" value="GPS"/>
    <property type="match status" value="1"/>
</dbReference>
<gene>
    <name evidence="7" type="ORF">AK812_SmicGene41696</name>
</gene>
<comment type="subcellular location">
    <subcellularLocation>
        <location evidence="1">Membrane</location>
    </subcellularLocation>
</comment>
<protein>
    <submittedName>
        <fullName evidence="7">Actin-fragmin kinase</fullName>
    </submittedName>
</protein>
<keyword evidence="3" id="KW-0812">Transmembrane</keyword>
<dbReference type="PANTHER" id="PTHR46093">
    <property type="entry name" value="ACYL-COA-BINDING DOMAIN-CONTAINING PROTEIN 5"/>
    <property type="match status" value="1"/>
</dbReference>
<dbReference type="InterPro" id="IPR046338">
    <property type="entry name" value="GAIN_dom_sf"/>
</dbReference>
<dbReference type="PANTHER" id="PTHR46093:SF18">
    <property type="entry name" value="FIBRONECTIN TYPE-III DOMAIN-CONTAINING PROTEIN"/>
    <property type="match status" value="1"/>
</dbReference>
<dbReference type="OrthoDB" id="440771at2759"/>
<evidence type="ECO:0000256" key="4">
    <source>
        <dbReference type="ARBA" id="ARBA00022737"/>
    </source>
</evidence>
<accession>A0A1Q9C5G1</accession>
<dbReference type="Proteomes" id="UP000186817">
    <property type="component" value="Unassembled WGS sequence"/>
</dbReference>
<dbReference type="InterPro" id="IPR000203">
    <property type="entry name" value="GPS"/>
</dbReference>
<keyword evidence="4" id="KW-0677">Repeat</keyword>
<keyword evidence="2" id="KW-0880">Kelch repeat</keyword>
<dbReference type="AlphaFoldDB" id="A0A1Q9C5G1"/>
<evidence type="ECO:0000256" key="1">
    <source>
        <dbReference type="ARBA" id="ARBA00004370"/>
    </source>
</evidence>
<dbReference type="Gene3D" id="2.120.10.80">
    <property type="entry name" value="Kelch-type beta propeller"/>
    <property type="match status" value="1"/>
</dbReference>
<keyword evidence="6" id="KW-0472">Membrane</keyword>
<evidence type="ECO:0000313" key="8">
    <source>
        <dbReference type="Proteomes" id="UP000186817"/>
    </source>
</evidence>
<reference evidence="7 8" key="1">
    <citation type="submission" date="2016-02" db="EMBL/GenBank/DDBJ databases">
        <title>Genome analysis of coral dinoflagellate symbionts highlights evolutionary adaptations to a symbiotic lifestyle.</title>
        <authorList>
            <person name="Aranda M."/>
            <person name="Li Y."/>
            <person name="Liew Y.J."/>
            <person name="Baumgarten S."/>
            <person name="Simakov O."/>
            <person name="Wilson M."/>
            <person name="Piel J."/>
            <person name="Ashoor H."/>
            <person name="Bougouffa S."/>
            <person name="Bajic V.B."/>
            <person name="Ryu T."/>
            <person name="Ravasi T."/>
            <person name="Bayer T."/>
            <person name="Micklem G."/>
            <person name="Kim H."/>
            <person name="Bhak J."/>
            <person name="Lajeunesse T.C."/>
            <person name="Voolstra C.R."/>
        </authorList>
    </citation>
    <scope>NUCLEOTIDE SEQUENCE [LARGE SCALE GENOMIC DNA]</scope>
    <source>
        <strain evidence="7 8">CCMP2467</strain>
    </source>
</reference>
<comment type="caution">
    <text evidence="7">The sequence shown here is derived from an EMBL/GenBank/DDBJ whole genome shotgun (WGS) entry which is preliminary data.</text>
</comment>
<evidence type="ECO:0000313" key="7">
    <source>
        <dbReference type="EMBL" id="OLP78164.1"/>
    </source>
</evidence>
<dbReference type="Gene3D" id="2.60.220.50">
    <property type="match status" value="1"/>
</dbReference>
<dbReference type="InterPro" id="IPR015915">
    <property type="entry name" value="Kelch-typ_b-propeller"/>
</dbReference>
<keyword evidence="8" id="KW-1185">Reference proteome</keyword>